<proteinExistence type="predicted"/>
<sequence length="461" mass="48797">MRRVVLTAAVAGGVKADRPRKQIVETAHPRLREAWAATGVLTEADFAAARADDVPYSVRRSLLGDVDDIPASDCGDDRKRAGAEWCFNGTDPGDMDDDWARTDLMGLNPGACAICGFVDGPLNSNGLPAGLTDPWTPATWPFDWPYDCVTCEDPTDQLVVFFRDCTGACVDAAGVEELRALGFGTLDESGCYAKRGCYPEGFLDAYSVEGVNNHFFEDRVAVVQTCVPTCPDGSTGIASGDDYFCGGAYVCSNDGTKSPKCCDLNTMCWGNVRAYCVSPLDERLGYLPDSRDCWAACVQREGDRVVAIDVNVAGECYCQTDCTCMREGDGLNGARTYLVTRDSLAELPGPCNEDGRAVDTEPVPCTQYLGDGPYPAGPPRAGTKKSGPATAAGGLAIKVLIAAAVVVAACCCCAMAVGLGTAATLGREEDDDDPPEQVREIQLHGLRPWKAPDGDNVVVGG</sequence>
<evidence type="ECO:0000256" key="1">
    <source>
        <dbReference type="SAM" id="MobiDB-lite"/>
    </source>
</evidence>
<gene>
    <name evidence="3" type="ORF">PECAL_1P24130</name>
</gene>
<feature type="transmembrane region" description="Helical" evidence="2">
    <location>
        <begin position="395"/>
        <end position="419"/>
    </location>
</feature>
<organism evidence="3 4">
    <name type="scientific">Pelagomonas calceolata</name>
    <dbReference type="NCBI Taxonomy" id="35677"/>
    <lineage>
        <taxon>Eukaryota</taxon>
        <taxon>Sar</taxon>
        <taxon>Stramenopiles</taxon>
        <taxon>Ochrophyta</taxon>
        <taxon>Pelagophyceae</taxon>
        <taxon>Pelagomonadales</taxon>
        <taxon>Pelagomonadaceae</taxon>
        <taxon>Pelagomonas</taxon>
    </lineage>
</organism>
<keyword evidence="4" id="KW-1185">Reference proteome</keyword>
<dbReference type="Proteomes" id="UP000789595">
    <property type="component" value="Unassembled WGS sequence"/>
</dbReference>
<keyword evidence="2" id="KW-0472">Membrane</keyword>
<evidence type="ECO:0000256" key="2">
    <source>
        <dbReference type="SAM" id="Phobius"/>
    </source>
</evidence>
<dbReference type="EMBL" id="CAKKNE010000001">
    <property type="protein sequence ID" value="CAH0365948.1"/>
    <property type="molecule type" value="Genomic_DNA"/>
</dbReference>
<protein>
    <submittedName>
        <fullName evidence="3">Uncharacterized protein</fullName>
    </submittedName>
</protein>
<reference evidence="3" key="1">
    <citation type="submission" date="2021-11" db="EMBL/GenBank/DDBJ databases">
        <authorList>
            <consortium name="Genoscope - CEA"/>
            <person name="William W."/>
        </authorList>
    </citation>
    <scope>NUCLEOTIDE SEQUENCE</scope>
</reference>
<comment type="caution">
    <text evidence="3">The sequence shown here is derived from an EMBL/GenBank/DDBJ whole genome shotgun (WGS) entry which is preliminary data.</text>
</comment>
<dbReference type="AlphaFoldDB" id="A0A8J2S5X8"/>
<keyword evidence="2" id="KW-1133">Transmembrane helix</keyword>
<keyword evidence="2" id="KW-0812">Transmembrane</keyword>
<feature type="region of interest" description="Disordered" evidence="1">
    <location>
        <begin position="426"/>
        <end position="461"/>
    </location>
</feature>
<evidence type="ECO:0000313" key="4">
    <source>
        <dbReference type="Proteomes" id="UP000789595"/>
    </source>
</evidence>
<name>A0A8J2S5X8_9STRA</name>
<accession>A0A8J2S5X8</accession>
<evidence type="ECO:0000313" key="3">
    <source>
        <dbReference type="EMBL" id="CAH0365948.1"/>
    </source>
</evidence>